<reference evidence="4" key="2">
    <citation type="submission" date="2015-01" db="EMBL/GenBank/DDBJ databases">
        <title>Evolutionary Origins and Diversification of the Mycorrhizal Mutualists.</title>
        <authorList>
            <consortium name="DOE Joint Genome Institute"/>
            <consortium name="Mycorrhizal Genomics Consortium"/>
            <person name="Kohler A."/>
            <person name="Kuo A."/>
            <person name="Nagy L.G."/>
            <person name="Floudas D."/>
            <person name="Copeland A."/>
            <person name="Barry K.W."/>
            <person name="Cichocki N."/>
            <person name="Veneault-Fourrey C."/>
            <person name="LaButti K."/>
            <person name="Lindquist E.A."/>
            <person name="Lipzen A."/>
            <person name="Lundell T."/>
            <person name="Morin E."/>
            <person name="Murat C."/>
            <person name="Riley R."/>
            <person name="Ohm R."/>
            <person name="Sun H."/>
            <person name="Tunlid A."/>
            <person name="Henrissat B."/>
            <person name="Grigoriev I.V."/>
            <person name="Hibbett D.S."/>
            <person name="Martin F."/>
        </authorList>
    </citation>
    <scope>NUCLEOTIDE SEQUENCE [LARGE SCALE GENOMIC DNA]</scope>
    <source>
        <strain evidence="4">Marx 270</strain>
    </source>
</reference>
<sequence length="171" mass="19404">MSICQSQTPYDQDLLPNLTWVTSVELQVGSDDDKQAIQGKLAECKRCKVKLQEEAQLAEEAQLEAERQEQAWLEEERVCTEAEAQRLEAACRAEEARKAEQSQWLYETYIKEHFEFLVPDLPSDWDTTDEEDKDIGGLNKELEGLREEEGESWSQSESGDQAVASSTGSQV</sequence>
<name>A0A0C3JP12_PISTI</name>
<proteinExistence type="predicted"/>
<dbReference type="InParanoid" id="A0A0C3JP12"/>
<dbReference type="Proteomes" id="UP000054217">
    <property type="component" value="Unassembled WGS sequence"/>
</dbReference>
<evidence type="ECO:0000256" key="1">
    <source>
        <dbReference type="SAM" id="Coils"/>
    </source>
</evidence>
<keyword evidence="4" id="KW-1185">Reference proteome</keyword>
<evidence type="ECO:0000256" key="2">
    <source>
        <dbReference type="SAM" id="MobiDB-lite"/>
    </source>
</evidence>
<evidence type="ECO:0000313" key="3">
    <source>
        <dbReference type="EMBL" id="KIO10908.1"/>
    </source>
</evidence>
<accession>A0A0C3JP12</accession>
<feature type="coiled-coil region" evidence="1">
    <location>
        <begin position="41"/>
        <end position="97"/>
    </location>
</feature>
<organism evidence="3 4">
    <name type="scientific">Pisolithus tinctorius Marx 270</name>
    <dbReference type="NCBI Taxonomy" id="870435"/>
    <lineage>
        <taxon>Eukaryota</taxon>
        <taxon>Fungi</taxon>
        <taxon>Dikarya</taxon>
        <taxon>Basidiomycota</taxon>
        <taxon>Agaricomycotina</taxon>
        <taxon>Agaricomycetes</taxon>
        <taxon>Agaricomycetidae</taxon>
        <taxon>Boletales</taxon>
        <taxon>Sclerodermatineae</taxon>
        <taxon>Pisolithaceae</taxon>
        <taxon>Pisolithus</taxon>
    </lineage>
</organism>
<protein>
    <submittedName>
        <fullName evidence="3">Uncharacterized protein</fullName>
    </submittedName>
</protein>
<keyword evidence="1" id="KW-0175">Coiled coil</keyword>
<reference evidence="3 4" key="1">
    <citation type="submission" date="2014-04" db="EMBL/GenBank/DDBJ databases">
        <authorList>
            <consortium name="DOE Joint Genome Institute"/>
            <person name="Kuo A."/>
            <person name="Kohler A."/>
            <person name="Costa M.D."/>
            <person name="Nagy L.G."/>
            <person name="Floudas D."/>
            <person name="Copeland A."/>
            <person name="Barry K.W."/>
            <person name="Cichocki N."/>
            <person name="Veneault-Fourrey C."/>
            <person name="LaButti K."/>
            <person name="Lindquist E.A."/>
            <person name="Lipzen A."/>
            <person name="Lundell T."/>
            <person name="Morin E."/>
            <person name="Murat C."/>
            <person name="Sun H."/>
            <person name="Tunlid A."/>
            <person name="Henrissat B."/>
            <person name="Grigoriev I.V."/>
            <person name="Hibbett D.S."/>
            <person name="Martin F."/>
            <person name="Nordberg H.P."/>
            <person name="Cantor M.N."/>
            <person name="Hua S.X."/>
        </authorList>
    </citation>
    <scope>NUCLEOTIDE SEQUENCE [LARGE SCALE GENOMIC DNA]</scope>
    <source>
        <strain evidence="3 4">Marx 270</strain>
    </source>
</reference>
<dbReference type="HOGENOM" id="CLU_1496831_0_0_1"/>
<feature type="region of interest" description="Disordered" evidence="2">
    <location>
        <begin position="120"/>
        <end position="171"/>
    </location>
</feature>
<dbReference type="AlphaFoldDB" id="A0A0C3JP12"/>
<gene>
    <name evidence="3" type="ORF">M404DRAFT_21125</name>
</gene>
<dbReference type="EMBL" id="KN831951">
    <property type="protein sequence ID" value="KIO10908.1"/>
    <property type="molecule type" value="Genomic_DNA"/>
</dbReference>
<evidence type="ECO:0000313" key="4">
    <source>
        <dbReference type="Proteomes" id="UP000054217"/>
    </source>
</evidence>